<evidence type="ECO:0000256" key="1">
    <source>
        <dbReference type="SAM" id="MobiDB-lite"/>
    </source>
</evidence>
<evidence type="ECO:0000313" key="4">
    <source>
        <dbReference type="Proteomes" id="UP001557470"/>
    </source>
</evidence>
<proteinExistence type="predicted"/>
<evidence type="ECO:0000313" key="3">
    <source>
        <dbReference type="EMBL" id="KAL1023708.1"/>
    </source>
</evidence>
<feature type="compositionally biased region" description="Polar residues" evidence="1">
    <location>
        <begin position="92"/>
        <end position="102"/>
    </location>
</feature>
<feature type="region of interest" description="Disordered" evidence="1">
    <location>
        <begin position="1"/>
        <end position="48"/>
    </location>
</feature>
<feature type="compositionally biased region" description="Polar residues" evidence="1">
    <location>
        <begin position="23"/>
        <end position="36"/>
    </location>
</feature>
<accession>A0ABD0XQU8</accession>
<gene>
    <name evidence="3" type="ORF">UPYG_G00044880</name>
</gene>
<keyword evidence="4" id="KW-1185">Reference proteome</keyword>
<comment type="caution">
    <text evidence="3">The sequence shown here is derived from an EMBL/GenBank/DDBJ whole genome shotgun (WGS) entry which is preliminary data.</text>
</comment>
<feature type="domain" description="Teneurin N-terminal" evidence="2">
    <location>
        <begin position="1"/>
        <end position="148"/>
    </location>
</feature>
<name>A0ABD0XQU8_UMBPY</name>
<feature type="region of interest" description="Disordered" evidence="1">
    <location>
        <begin position="61"/>
        <end position="148"/>
    </location>
</feature>
<organism evidence="3 4">
    <name type="scientific">Umbra pygmaea</name>
    <name type="common">Eastern mudminnow</name>
    <dbReference type="NCBI Taxonomy" id="75934"/>
    <lineage>
        <taxon>Eukaryota</taxon>
        <taxon>Metazoa</taxon>
        <taxon>Chordata</taxon>
        <taxon>Craniata</taxon>
        <taxon>Vertebrata</taxon>
        <taxon>Euteleostomi</taxon>
        <taxon>Actinopterygii</taxon>
        <taxon>Neopterygii</taxon>
        <taxon>Teleostei</taxon>
        <taxon>Protacanthopterygii</taxon>
        <taxon>Esociformes</taxon>
        <taxon>Umbridae</taxon>
        <taxon>Umbra</taxon>
    </lineage>
</organism>
<reference evidence="3 4" key="1">
    <citation type="submission" date="2024-06" db="EMBL/GenBank/DDBJ databases">
        <authorList>
            <person name="Pan Q."/>
            <person name="Wen M."/>
            <person name="Jouanno E."/>
            <person name="Zahm M."/>
            <person name="Klopp C."/>
            <person name="Cabau C."/>
            <person name="Louis A."/>
            <person name="Berthelot C."/>
            <person name="Parey E."/>
            <person name="Roest Crollius H."/>
            <person name="Montfort J."/>
            <person name="Robinson-Rechavi M."/>
            <person name="Bouchez O."/>
            <person name="Lampietro C."/>
            <person name="Lopez Roques C."/>
            <person name="Donnadieu C."/>
            <person name="Postlethwait J."/>
            <person name="Bobe J."/>
            <person name="Verreycken H."/>
            <person name="Guiguen Y."/>
        </authorList>
    </citation>
    <scope>NUCLEOTIDE SEQUENCE [LARGE SCALE GENOMIC DNA]</scope>
    <source>
        <strain evidence="3">Up_M1</strain>
        <tissue evidence="3">Testis</tissue>
    </source>
</reference>
<sequence>MPSPLTSPSVTEHSHSQPPSPNLHDNQSTLLSSASAQPAARESDSDSEEYAAALYLPVTRVTAHSHTGNEQLSNHHQQGQSTLPPAPPPHKQQPSVTALNHNSLSSRSRKPSPAPPAALPAELQTTPESVPLQDSWVLGSNVRWRAEN</sequence>
<dbReference type="EMBL" id="JAGEUA010000001">
    <property type="protein sequence ID" value="KAL1023708.1"/>
    <property type="molecule type" value="Genomic_DNA"/>
</dbReference>
<dbReference type="InterPro" id="IPR009471">
    <property type="entry name" value="Ten_N"/>
</dbReference>
<evidence type="ECO:0000259" key="2">
    <source>
        <dbReference type="PROSITE" id="PS51361"/>
    </source>
</evidence>
<dbReference type="AlphaFoldDB" id="A0ABD0XQU8"/>
<dbReference type="Proteomes" id="UP001557470">
    <property type="component" value="Unassembled WGS sequence"/>
</dbReference>
<feature type="compositionally biased region" description="Polar residues" evidence="1">
    <location>
        <begin position="1"/>
        <end position="11"/>
    </location>
</feature>
<dbReference type="PROSITE" id="PS51361">
    <property type="entry name" value="TENEURIN_N"/>
    <property type="match status" value="1"/>
</dbReference>
<protein>
    <recommendedName>
        <fullName evidence="2">Teneurin N-terminal domain-containing protein</fullName>
    </recommendedName>
</protein>
<feature type="compositionally biased region" description="Polar residues" evidence="1">
    <location>
        <begin position="62"/>
        <end position="83"/>
    </location>
</feature>
<dbReference type="Pfam" id="PF06484">
    <property type="entry name" value="Ten_N"/>
    <property type="match status" value="1"/>
</dbReference>